<evidence type="ECO:0000313" key="2">
    <source>
        <dbReference type="EMBL" id="STF43308.1"/>
    </source>
</evidence>
<feature type="compositionally biased region" description="Polar residues" evidence="1">
    <location>
        <begin position="97"/>
        <end position="113"/>
    </location>
</feature>
<dbReference type="InterPro" id="IPR036709">
    <property type="entry name" value="Autotransporte_beta_dom_sf"/>
</dbReference>
<protein>
    <submittedName>
        <fullName evidence="2">Putative antigen 43</fullName>
    </submittedName>
</protein>
<dbReference type="AlphaFoldDB" id="A0A376LG79"/>
<sequence length="143" mass="15696">MLEPQLQYTWQGLSLDDGQDNAGYVKFGHGSAQHVRAGFRLGSHNDMTFGEGTSSRDTLRDSTKHRVRELPVNWWVQPSVIRTFSSRGDMSMGTAAAGSNMTFSPSRNGTSTGPAGRTGSPCPGKYHPGRSGRLCPQRQRQQR</sequence>
<organism evidence="2 3">
    <name type="scientific">Escherichia coli</name>
    <dbReference type="NCBI Taxonomy" id="562"/>
    <lineage>
        <taxon>Bacteria</taxon>
        <taxon>Pseudomonadati</taxon>
        <taxon>Pseudomonadota</taxon>
        <taxon>Gammaproteobacteria</taxon>
        <taxon>Enterobacterales</taxon>
        <taxon>Enterobacteriaceae</taxon>
        <taxon>Escherichia</taxon>
    </lineage>
</organism>
<dbReference type="Proteomes" id="UP000254877">
    <property type="component" value="Unassembled WGS sequence"/>
</dbReference>
<dbReference type="Gene3D" id="2.40.128.130">
    <property type="entry name" value="Autotransporter beta-domain"/>
    <property type="match status" value="1"/>
</dbReference>
<dbReference type="EMBL" id="UGAB01000002">
    <property type="protein sequence ID" value="STF43308.1"/>
    <property type="molecule type" value="Genomic_DNA"/>
</dbReference>
<evidence type="ECO:0000256" key="1">
    <source>
        <dbReference type="SAM" id="MobiDB-lite"/>
    </source>
</evidence>
<name>A0A376LG79_ECOLX</name>
<gene>
    <name evidence="2" type="primary">flu_2</name>
    <name evidence="2" type="ORF">NCTC7928_04000</name>
</gene>
<reference evidence="2 3" key="1">
    <citation type="submission" date="2018-06" db="EMBL/GenBank/DDBJ databases">
        <authorList>
            <consortium name="Pathogen Informatics"/>
            <person name="Doyle S."/>
        </authorList>
    </citation>
    <scope>NUCLEOTIDE SEQUENCE [LARGE SCALE GENOMIC DNA]</scope>
    <source>
        <strain evidence="2 3">NCTC7928</strain>
    </source>
</reference>
<feature type="region of interest" description="Disordered" evidence="1">
    <location>
        <begin position="92"/>
        <end position="143"/>
    </location>
</feature>
<proteinExistence type="predicted"/>
<evidence type="ECO:0000313" key="3">
    <source>
        <dbReference type="Proteomes" id="UP000254877"/>
    </source>
</evidence>
<accession>A0A376LG79</accession>